<evidence type="ECO:0000256" key="4">
    <source>
        <dbReference type="ARBA" id="ARBA00022692"/>
    </source>
</evidence>
<evidence type="ECO:0000259" key="8">
    <source>
        <dbReference type="PROSITE" id="PS50928"/>
    </source>
</evidence>
<feature type="domain" description="ABC transmembrane type-1" evidence="8">
    <location>
        <begin position="76"/>
        <end position="334"/>
    </location>
</feature>
<accession>A0ABQ2J5I7</accession>
<dbReference type="SUPFAM" id="SSF161098">
    <property type="entry name" value="MetI-like"/>
    <property type="match status" value="2"/>
</dbReference>
<keyword evidence="4 7" id="KW-0812">Transmembrane</keyword>
<feature type="transmembrane region" description="Helical" evidence="7">
    <location>
        <begin position="114"/>
        <end position="135"/>
    </location>
</feature>
<keyword evidence="5 7" id="KW-1133">Transmembrane helix</keyword>
<keyword evidence="10" id="KW-1185">Reference proteome</keyword>
<dbReference type="PROSITE" id="PS50928">
    <property type="entry name" value="ABC_TM1"/>
    <property type="match status" value="2"/>
</dbReference>
<dbReference type="CDD" id="cd06261">
    <property type="entry name" value="TM_PBP2"/>
    <property type="match status" value="2"/>
</dbReference>
<evidence type="ECO:0000256" key="6">
    <source>
        <dbReference type="ARBA" id="ARBA00023136"/>
    </source>
</evidence>
<evidence type="ECO:0000256" key="7">
    <source>
        <dbReference type="RuleBase" id="RU363032"/>
    </source>
</evidence>
<keyword evidence="3" id="KW-1003">Cell membrane</keyword>
<feature type="domain" description="ABC transmembrane type-1" evidence="8">
    <location>
        <begin position="380"/>
        <end position="570"/>
    </location>
</feature>
<feature type="transmembrane region" description="Helical" evidence="7">
    <location>
        <begin position="385"/>
        <end position="406"/>
    </location>
</feature>
<dbReference type="InterPro" id="IPR035906">
    <property type="entry name" value="MetI-like_sf"/>
</dbReference>
<feature type="transmembrane region" description="Helical" evidence="7">
    <location>
        <begin position="415"/>
        <end position="437"/>
    </location>
</feature>
<dbReference type="EMBL" id="BMOR01000007">
    <property type="protein sequence ID" value="GGN38041.1"/>
    <property type="molecule type" value="Genomic_DNA"/>
</dbReference>
<evidence type="ECO:0000256" key="3">
    <source>
        <dbReference type="ARBA" id="ARBA00022475"/>
    </source>
</evidence>
<proteinExistence type="inferred from homology"/>
<dbReference type="Proteomes" id="UP000645517">
    <property type="component" value="Unassembled WGS sequence"/>
</dbReference>
<reference evidence="10" key="1">
    <citation type="journal article" date="2019" name="Int. J. Syst. Evol. Microbiol.">
        <title>The Global Catalogue of Microorganisms (GCM) 10K type strain sequencing project: providing services to taxonomists for standard genome sequencing and annotation.</title>
        <authorList>
            <consortium name="The Broad Institute Genomics Platform"/>
            <consortium name="The Broad Institute Genome Sequencing Center for Infectious Disease"/>
            <person name="Wu L."/>
            <person name="Ma J."/>
        </authorList>
    </citation>
    <scope>NUCLEOTIDE SEQUENCE [LARGE SCALE GENOMIC DNA]</scope>
    <source>
        <strain evidence="10">JCM 16918</strain>
    </source>
</reference>
<feature type="transmembrane region" description="Helical" evidence="7">
    <location>
        <begin position="21"/>
        <end position="40"/>
    </location>
</feature>
<dbReference type="Pfam" id="PF00528">
    <property type="entry name" value="BPD_transp_1"/>
    <property type="match status" value="2"/>
</dbReference>
<organism evidence="9 10">
    <name type="scientific">Deinococcus daejeonensis</name>
    <dbReference type="NCBI Taxonomy" id="1007098"/>
    <lineage>
        <taxon>Bacteria</taxon>
        <taxon>Thermotogati</taxon>
        <taxon>Deinococcota</taxon>
        <taxon>Deinococci</taxon>
        <taxon>Deinococcales</taxon>
        <taxon>Deinococcaceae</taxon>
        <taxon>Deinococcus</taxon>
    </lineage>
</organism>
<feature type="transmembrane region" description="Helical" evidence="7">
    <location>
        <begin position="491"/>
        <end position="516"/>
    </location>
</feature>
<keyword evidence="6 7" id="KW-0472">Membrane</keyword>
<feature type="transmembrane region" description="Helical" evidence="7">
    <location>
        <begin position="318"/>
        <end position="342"/>
    </location>
</feature>
<feature type="transmembrane region" description="Helical" evidence="7">
    <location>
        <begin position="80"/>
        <end position="102"/>
    </location>
</feature>
<dbReference type="PANTHER" id="PTHR43744">
    <property type="entry name" value="ABC TRANSPORTER PERMEASE PROTEIN MG189-RELATED-RELATED"/>
    <property type="match status" value="1"/>
</dbReference>
<feature type="transmembrane region" description="Helical" evidence="7">
    <location>
        <begin position="547"/>
        <end position="570"/>
    </location>
</feature>
<dbReference type="Gene3D" id="1.10.3720.10">
    <property type="entry name" value="MetI-like"/>
    <property type="match status" value="2"/>
</dbReference>
<evidence type="ECO:0000256" key="1">
    <source>
        <dbReference type="ARBA" id="ARBA00004651"/>
    </source>
</evidence>
<comment type="similarity">
    <text evidence="7">Belongs to the binding-protein-dependent transport system permease family.</text>
</comment>
<feature type="transmembrane region" description="Helical" evidence="7">
    <location>
        <begin position="449"/>
        <end position="470"/>
    </location>
</feature>
<comment type="caution">
    <text evidence="9">The sequence shown here is derived from an EMBL/GenBank/DDBJ whole genome shotgun (WGS) entry which is preliminary data.</text>
</comment>
<evidence type="ECO:0000313" key="9">
    <source>
        <dbReference type="EMBL" id="GGN38041.1"/>
    </source>
</evidence>
<sequence length="585" mass="64363">MTTVPNPAPPTRRRRVPLAPYLFILPYLLIFATFWAWPIVSSFLMSFKDSRLGATAGYGLSNWQRLLTDEFFRTALKNTVVILVIQVPLMLSLATTLAVALNSRLLRARGLFRFAFFAPLVVGTVAYSAVFRLLFNGEFGIVNRALAGVGLPEVDWLNQPGPAMAVIILAMTWRWTGYNAIILLAGLQGIPEDVYEAAAIDGATPWQSFWKMTLPLLRSTLLFCIVLAATVHGTSPDHQQWPRERHHDAGHVPVPAGLPVVQLRVRQRHRVRRGRAGRRVQLCAAAPVREGLMTAIKPAPAPAARPMRGKAARDRVSAVWLHLALIPLALLFLAPLWIMLVFSTHPETAIFSPNPPLWFGGAFKENFDGLQADTNFLRALGNSTVISVAYTLLSMLLTSLAGFAFAKYTFPGRNLLFGLILATLTIPTFVTIIPQFILVARDLKMSNTYWAVILPTLANTIGIFYMRQAFQTVPDDLLAAARIDGASEPRIFWQIALPVVRPALAALAILLFLASWNDYLWPLIVLTQKDSYTMPVALGTLVGLTRVSWGGIMVGTAIATVPFLMVFLALQRHFVAGIAGGAVKD</sequence>
<dbReference type="PANTHER" id="PTHR43744:SF8">
    <property type="entry name" value="SN-GLYCEROL-3-PHOSPHATE TRANSPORT SYSTEM PERMEASE PROTEIN UGPE"/>
    <property type="match status" value="1"/>
</dbReference>
<keyword evidence="2 7" id="KW-0813">Transport</keyword>
<dbReference type="RefSeq" id="WP_229782093.1">
    <property type="nucleotide sequence ID" value="NZ_BMOR01000007.1"/>
</dbReference>
<gene>
    <name evidence="9" type="ORF">GCM10010842_20510</name>
</gene>
<name>A0ABQ2J5I7_9DEIO</name>
<comment type="subcellular location">
    <subcellularLocation>
        <location evidence="1 7">Cell membrane</location>
        <topology evidence="1 7">Multi-pass membrane protein</topology>
    </subcellularLocation>
</comment>
<evidence type="ECO:0000313" key="10">
    <source>
        <dbReference type="Proteomes" id="UP000645517"/>
    </source>
</evidence>
<protein>
    <recommendedName>
        <fullName evidence="8">ABC transmembrane type-1 domain-containing protein</fullName>
    </recommendedName>
</protein>
<evidence type="ECO:0000256" key="5">
    <source>
        <dbReference type="ARBA" id="ARBA00022989"/>
    </source>
</evidence>
<dbReference type="InterPro" id="IPR000515">
    <property type="entry name" value="MetI-like"/>
</dbReference>
<evidence type="ECO:0000256" key="2">
    <source>
        <dbReference type="ARBA" id="ARBA00022448"/>
    </source>
</evidence>